<dbReference type="EMBL" id="JBFRCH010000008">
    <property type="protein sequence ID" value="MEX3933566.1"/>
    <property type="molecule type" value="Genomic_DNA"/>
</dbReference>
<dbReference type="Proteomes" id="UP001558850">
    <property type="component" value="Unassembled WGS sequence"/>
</dbReference>
<comment type="caution">
    <text evidence="1">The sequence shown here is derived from an EMBL/GenBank/DDBJ whole genome shotgun (WGS) entry which is preliminary data.</text>
</comment>
<protein>
    <submittedName>
        <fullName evidence="1">Flp pilus assembly protein CpaB</fullName>
    </submittedName>
</protein>
<organism evidence="1 2">
    <name type="scientific">Paraburkholderia phymatum</name>
    <dbReference type="NCBI Taxonomy" id="148447"/>
    <lineage>
        <taxon>Bacteria</taxon>
        <taxon>Pseudomonadati</taxon>
        <taxon>Pseudomonadota</taxon>
        <taxon>Betaproteobacteria</taxon>
        <taxon>Burkholderiales</taxon>
        <taxon>Burkholderiaceae</taxon>
        <taxon>Paraburkholderia</taxon>
    </lineage>
</organism>
<evidence type="ECO:0000313" key="1">
    <source>
        <dbReference type="EMBL" id="MEX3933566.1"/>
    </source>
</evidence>
<sequence length="346" mass="37325">MFRKIRFHSLLGNAWVLLLVAVLMAAALTAFVYRYLGEREARVRAEATGKLAQRGVEVVVPRRDVPAGTPLSSDDFVSREIAADLVYDDMVRVDAFDAWRKTKLVRAVLRGRPLRVSDIDALRGRDFSDMLPARQRALTLEIDAVNSTASMLRPGNRVDLYWVGTQADASSNDGKTVRLLMPDVLVLATGQSVKPRDAGDNESTGNASRYDTVTMQVPAADAARVLLAQKMGALRLILRNAGDSGSEAPAALTERDVFPAERIEKQASVELIVGGGAGAAAASAVQFAPMSSGETKPRESITVDGAKRDEHDASEPVSASSTLYESAAAIAQQLQRHDARRAINQN</sequence>
<proteinExistence type="predicted"/>
<accession>A0ACC6U1V6</accession>
<reference evidence="1" key="1">
    <citation type="submission" date="2024-07" db="EMBL/GenBank/DDBJ databases">
        <title>A survey of Mimosa microsymbionts across Brazilian biomes reveals a high diversity of Paraburkholderia nodulating endemic species, but also that Cupriavidus is common as a symbiont of widespread species.</title>
        <authorList>
            <person name="Rouws L."/>
            <person name="Barauna A."/>
            <person name="Beukes C."/>
            <person name="Rouws J.R.C."/>
            <person name="De Faria S.M."/>
            <person name="Gross E."/>
            <person name="Bueno Dos Reis Junior F."/>
            <person name="Simon M.F."/>
            <person name="Maluk M."/>
            <person name="Odee D.W."/>
            <person name="Kenicer G."/>
            <person name="Young J.P.W."/>
            <person name="Reis V.M."/>
            <person name="Zilli J."/>
            <person name="James E.K."/>
        </authorList>
    </citation>
    <scope>NUCLEOTIDE SEQUENCE</scope>
    <source>
        <strain evidence="1">EG181B</strain>
    </source>
</reference>
<gene>
    <name evidence="1" type="primary">cpaB</name>
    <name evidence="1" type="ORF">AB4Y32_17455</name>
</gene>
<evidence type="ECO:0000313" key="2">
    <source>
        <dbReference type="Proteomes" id="UP001558850"/>
    </source>
</evidence>
<keyword evidence="2" id="KW-1185">Reference proteome</keyword>
<name>A0ACC6U1V6_9BURK</name>